<accession>A0A146JW75</accession>
<feature type="non-terminal residue" evidence="1">
    <location>
        <position position="1"/>
    </location>
</feature>
<feature type="non-terminal residue" evidence="1">
    <location>
        <position position="327"/>
    </location>
</feature>
<evidence type="ECO:0000313" key="1">
    <source>
        <dbReference type="EMBL" id="JAP88823.1"/>
    </source>
</evidence>
<proteinExistence type="predicted"/>
<gene>
    <name evidence="1" type="ORF">TPC1_31682</name>
</gene>
<name>A0A146JW75_9EUKA</name>
<reference evidence="1" key="1">
    <citation type="submission" date="2015-07" db="EMBL/GenBank/DDBJ databases">
        <title>Adaptation to a free-living lifestyle via gene acquisitions in the diplomonad Trepomonas sp. PC1.</title>
        <authorList>
            <person name="Xu F."/>
            <person name="Jerlstrom-Hultqvist J."/>
            <person name="Kolisko M."/>
            <person name="Simpson A.G.B."/>
            <person name="Roger A.J."/>
            <person name="Svard S.G."/>
            <person name="Andersson J.O."/>
        </authorList>
    </citation>
    <scope>NUCLEOTIDE SEQUENCE</scope>
    <source>
        <strain evidence="1">PC1</strain>
    </source>
</reference>
<organism evidence="1">
    <name type="scientific">Trepomonas sp. PC1</name>
    <dbReference type="NCBI Taxonomy" id="1076344"/>
    <lineage>
        <taxon>Eukaryota</taxon>
        <taxon>Metamonada</taxon>
        <taxon>Diplomonadida</taxon>
        <taxon>Hexamitidae</taxon>
        <taxon>Hexamitinae</taxon>
        <taxon>Trepomonas</taxon>
    </lineage>
</organism>
<dbReference type="EMBL" id="GDID01007783">
    <property type="protein sequence ID" value="JAP88823.1"/>
    <property type="molecule type" value="Transcribed_RNA"/>
</dbReference>
<protein>
    <submittedName>
        <fullName evidence="1">Uncharacterized protein</fullName>
    </submittedName>
</protein>
<dbReference type="AlphaFoldDB" id="A0A146JW75"/>
<sequence length="327" mass="38595">LALPNSREQQLYLTVKEKYDAFQQLFVDLSSYYNMMKSKDDFNDQNREVLQSLLKSLEQTFQKCQQTQAEDPIYDESKTFHLYMNSLYIPKELTDFRNITDLRQFVLSQLNIYEKVQKQLLLRMQFLSQFTSNLPSVVKQKLIQKRSLYFRLDEVPIEFQRSYFLEQKLTGNFNVNAYFQLFSGLKGKFVTVFSSFVQFSAQSEVNGSKHEAGLKRCQKHEFNHFENFALDKMILMEQLTEVLTVQFNFQKLHTDVKNGFLANTNLLHALKGCKVPFISFKAKPDRGEQQNWNLPYLKQIIGETKSYQNEWLQWVENEDGIAVGFMV</sequence>